<reference evidence="2" key="2">
    <citation type="submission" date="2015-01" db="EMBL/GenBank/DDBJ databases">
        <title>Evolutionary Origins and Diversification of the Mycorrhizal Mutualists.</title>
        <authorList>
            <consortium name="DOE Joint Genome Institute"/>
            <consortium name="Mycorrhizal Genomics Consortium"/>
            <person name="Kohler A."/>
            <person name="Kuo A."/>
            <person name="Nagy L.G."/>
            <person name="Floudas D."/>
            <person name="Copeland A."/>
            <person name="Barry K.W."/>
            <person name="Cichocki N."/>
            <person name="Veneault-Fourrey C."/>
            <person name="LaButti K."/>
            <person name="Lindquist E.A."/>
            <person name="Lipzen A."/>
            <person name="Lundell T."/>
            <person name="Morin E."/>
            <person name="Murat C."/>
            <person name="Riley R."/>
            <person name="Ohm R."/>
            <person name="Sun H."/>
            <person name="Tunlid A."/>
            <person name="Henrissat B."/>
            <person name="Grigoriev I.V."/>
            <person name="Hibbett D.S."/>
            <person name="Martin F."/>
        </authorList>
    </citation>
    <scope>NUCLEOTIDE SEQUENCE [LARGE SCALE GENOMIC DNA]</scope>
    <source>
        <strain evidence="2">Foug A</strain>
    </source>
</reference>
<organism evidence="1 2">
    <name type="scientific">Scleroderma citrinum Foug A</name>
    <dbReference type="NCBI Taxonomy" id="1036808"/>
    <lineage>
        <taxon>Eukaryota</taxon>
        <taxon>Fungi</taxon>
        <taxon>Dikarya</taxon>
        <taxon>Basidiomycota</taxon>
        <taxon>Agaricomycotina</taxon>
        <taxon>Agaricomycetes</taxon>
        <taxon>Agaricomycetidae</taxon>
        <taxon>Boletales</taxon>
        <taxon>Sclerodermatineae</taxon>
        <taxon>Sclerodermataceae</taxon>
        <taxon>Scleroderma</taxon>
    </lineage>
</organism>
<dbReference type="HOGENOM" id="CLU_035918_9_0_1"/>
<accession>A0A0C3CNE4</accession>
<evidence type="ECO:0000313" key="2">
    <source>
        <dbReference type="Proteomes" id="UP000053989"/>
    </source>
</evidence>
<sequence>MYANYSYDPEDLWNGLLHSGLLVLVYKHIFMSPSSVDQEPKSTCSGNVCIHGMCSMIKTLLTYVVMQAHFALTLAQVFLCTDLVTNSEHFYMSILELLDDPQEKDEVDQLMTWWNQ</sequence>
<protein>
    <submittedName>
        <fullName evidence="1">Uncharacterized protein</fullName>
    </submittedName>
</protein>
<gene>
    <name evidence="1" type="ORF">SCLCIDRAFT_34632</name>
</gene>
<reference evidence="1 2" key="1">
    <citation type="submission" date="2014-04" db="EMBL/GenBank/DDBJ databases">
        <authorList>
            <consortium name="DOE Joint Genome Institute"/>
            <person name="Kuo A."/>
            <person name="Kohler A."/>
            <person name="Nagy L.G."/>
            <person name="Floudas D."/>
            <person name="Copeland A."/>
            <person name="Barry K.W."/>
            <person name="Cichocki N."/>
            <person name="Veneault-Fourrey C."/>
            <person name="LaButti K."/>
            <person name="Lindquist E.A."/>
            <person name="Lipzen A."/>
            <person name="Lundell T."/>
            <person name="Morin E."/>
            <person name="Murat C."/>
            <person name="Sun H."/>
            <person name="Tunlid A."/>
            <person name="Henrissat B."/>
            <person name="Grigoriev I.V."/>
            <person name="Hibbett D.S."/>
            <person name="Martin F."/>
            <person name="Nordberg H.P."/>
            <person name="Cantor M.N."/>
            <person name="Hua S.X."/>
        </authorList>
    </citation>
    <scope>NUCLEOTIDE SEQUENCE [LARGE SCALE GENOMIC DNA]</scope>
    <source>
        <strain evidence="1 2">Foug A</strain>
    </source>
</reference>
<dbReference type="OrthoDB" id="3160134at2759"/>
<name>A0A0C3CNE4_9AGAM</name>
<dbReference type="STRING" id="1036808.A0A0C3CNE4"/>
<keyword evidence="2" id="KW-1185">Reference proteome</keyword>
<evidence type="ECO:0000313" key="1">
    <source>
        <dbReference type="EMBL" id="KIM50120.1"/>
    </source>
</evidence>
<dbReference type="InterPro" id="IPR046521">
    <property type="entry name" value="DUF6698"/>
</dbReference>
<dbReference type="Proteomes" id="UP000053989">
    <property type="component" value="Unassembled WGS sequence"/>
</dbReference>
<dbReference type="AlphaFoldDB" id="A0A0C3CNE4"/>
<proteinExistence type="predicted"/>
<dbReference type="Pfam" id="PF20414">
    <property type="entry name" value="DUF6698"/>
    <property type="match status" value="1"/>
</dbReference>
<dbReference type="InParanoid" id="A0A0C3CNE4"/>
<dbReference type="EMBL" id="KN822691">
    <property type="protein sequence ID" value="KIM50120.1"/>
    <property type="molecule type" value="Genomic_DNA"/>
</dbReference>